<feature type="transmembrane region" description="Helical" evidence="1">
    <location>
        <begin position="63"/>
        <end position="84"/>
    </location>
</feature>
<evidence type="ECO:0000256" key="1">
    <source>
        <dbReference type="SAM" id="Phobius"/>
    </source>
</evidence>
<dbReference type="Pfam" id="PF08592">
    <property type="entry name" value="Anthrone_oxy"/>
    <property type="match status" value="1"/>
</dbReference>
<evidence type="ECO:0000313" key="3">
    <source>
        <dbReference type="Proteomes" id="UP001432222"/>
    </source>
</evidence>
<feature type="transmembrane region" description="Helical" evidence="1">
    <location>
        <begin position="91"/>
        <end position="112"/>
    </location>
</feature>
<dbReference type="EMBL" id="CP108110">
    <property type="protein sequence ID" value="WUQ81914.1"/>
    <property type="molecule type" value="Genomic_DNA"/>
</dbReference>
<dbReference type="InterPro" id="IPR013901">
    <property type="entry name" value="Anthrone_oxy"/>
</dbReference>
<keyword evidence="1" id="KW-0812">Transmembrane</keyword>
<sequence length="187" mass="19852">MNGGRNDMEAMRVFALVAATVTTGLTAGLFYTYACSVTPGLGSTGDFMVAQVMQRLNVAILNGWFLVGFVGALVFTGVAVVLHLPSDGRRVLPAAVGALVCYTASLVVTRMVNLPLNQALAQQAGELGRARELSRTAELGRAGQSVRMCGPFRAKLVRWNAARALLSTAALGFLCWALVLHCHMRPS</sequence>
<gene>
    <name evidence="2" type="ORF">OHA16_02350</name>
</gene>
<keyword evidence="3" id="KW-1185">Reference proteome</keyword>
<keyword evidence="1" id="KW-0472">Membrane</keyword>
<proteinExistence type="predicted"/>
<evidence type="ECO:0000313" key="2">
    <source>
        <dbReference type="EMBL" id="WUQ81914.1"/>
    </source>
</evidence>
<keyword evidence="1" id="KW-1133">Transmembrane helix</keyword>
<reference evidence="2" key="1">
    <citation type="submission" date="2022-10" db="EMBL/GenBank/DDBJ databases">
        <title>The complete genomes of actinobacterial strains from the NBC collection.</title>
        <authorList>
            <person name="Joergensen T.S."/>
            <person name="Alvarez Arevalo M."/>
            <person name="Sterndorff E.B."/>
            <person name="Faurdal D."/>
            <person name="Vuksanovic O."/>
            <person name="Mourched A.-S."/>
            <person name="Charusanti P."/>
            <person name="Shaw S."/>
            <person name="Blin K."/>
            <person name="Weber T."/>
        </authorList>
    </citation>
    <scope>NUCLEOTIDE SEQUENCE</scope>
    <source>
        <strain evidence="2">NBC_00222</strain>
    </source>
</reference>
<feature type="transmembrane region" description="Helical" evidence="1">
    <location>
        <begin position="12"/>
        <end position="34"/>
    </location>
</feature>
<organism evidence="2 3">
    <name type="scientific">Kitasatospora purpeofusca</name>
    <dbReference type="NCBI Taxonomy" id="67352"/>
    <lineage>
        <taxon>Bacteria</taxon>
        <taxon>Bacillati</taxon>
        <taxon>Actinomycetota</taxon>
        <taxon>Actinomycetes</taxon>
        <taxon>Kitasatosporales</taxon>
        <taxon>Streptomycetaceae</taxon>
        <taxon>Kitasatospora</taxon>
    </lineage>
</organism>
<protein>
    <submittedName>
        <fullName evidence="2">DUF1772 domain-containing protein</fullName>
    </submittedName>
</protein>
<name>A0ABZ1TVN3_9ACTN</name>
<dbReference type="RefSeq" id="WP_328952988.1">
    <property type="nucleotide sequence ID" value="NZ_CP108110.1"/>
</dbReference>
<accession>A0ABZ1TVN3</accession>
<feature type="transmembrane region" description="Helical" evidence="1">
    <location>
        <begin position="161"/>
        <end position="180"/>
    </location>
</feature>
<dbReference type="Proteomes" id="UP001432222">
    <property type="component" value="Chromosome"/>
</dbReference>